<dbReference type="InterPro" id="IPR006095">
    <property type="entry name" value="Glu/Leu/Phe/Val/Trp_DH"/>
</dbReference>
<dbReference type="InterPro" id="IPR036291">
    <property type="entry name" value="NAD(P)-bd_dom_sf"/>
</dbReference>
<comment type="similarity">
    <text evidence="1 3 7">Belongs to the Glu/Leu/Phe/Val dehydrogenases family.</text>
</comment>
<dbReference type="OrthoDB" id="9803297at2"/>
<dbReference type="AlphaFoldDB" id="A0A2I6S6N3"/>
<protein>
    <recommendedName>
        <fullName evidence="3">Glutamate dehydrogenase</fullName>
    </recommendedName>
</protein>
<dbReference type="InterPro" id="IPR014362">
    <property type="entry name" value="Glu_DH"/>
</dbReference>
<dbReference type="InterPro" id="IPR033922">
    <property type="entry name" value="NAD_bind_Glu_DH"/>
</dbReference>
<accession>A0A2I6S6N3</accession>
<keyword evidence="5" id="KW-0520">NAD</keyword>
<dbReference type="Pfam" id="PF02812">
    <property type="entry name" value="ELFV_dehydrog_N"/>
    <property type="match status" value="1"/>
</dbReference>
<feature type="domain" description="Glutamate/phenylalanine/leucine/valine/L-tryptophan dehydrogenase C-terminal" evidence="8">
    <location>
        <begin position="187"/>
        <end position="428"/>
    </location>
</feature>
<feature type="binding site" evidence="5">
    <location>
        <position position="225"/>
    </location>
    <ligand>
        <name>NAD(+)</name>
        <dbReference type="ChEBI" id="CHEBI:57540"/>
    </ligand>
</feature>
<evidence type="ECO:0000313" key="9">
    <source>
        <dbReference type="EMBL" id="AUN94915.1"/>
    </source>
</evidence>
<dbReference type="GO" id="GO:0006538">
    <property type="term" value="P:L-glutamate catabolic process"/>
    <property type="evidence" value="ECO:0007669"/>
    <property type="project" value="TreeGrafter"/>
</dbReference>
<dbReference type="KEGG" id="atw:C0099_08200"/>
<gene>
    <name evidence="9" type="ORF">C0099_08200</name>
</gene>
<dbReference type="Pfam" id="PF00208">
    <property type="entry name" value="ELFV_dehydrog"/>
    <property type="match status" value="1"/>
</dbReference>
<feature type="binding site" evidence="5">
    <location>
        <position position="364"/>
    </location>
    <ligand>
        <name>substrate</name>
    </ligand>
</feature>
<feature type="binding site" evidence="5">
    <location>
        <position position="74"/>
    </location>
    <ligand>
        <name>substrate</name>
    </ligand>
</feature>
<dbReference type="GO" id="GO:0000166">
    <property type="term" value="F:nucleotide binding"/>
    <property type="evidence" value="ECO:0007669"/>
    <property type="project" value="UniProtKB-KW"/>
</dbReference>
<dbReference type="GO" id="GO:0004352">
    <property type="term" value="F:glutamate dehydrogenase (NAD+) activity"/>
    <property type="evidence" value="ECO:0007669"/>
    <property type="project" value="TreeGrafter"/>
</dbReference>
<proteinExistence type="inferred from homology"/>
<dbReference type="PANTHER" id="PTHR11606:SF13">
    <property type="entry name" value="GLUTAMATE DEHYDROGENASE 1, MITOCHONDRIAL"/>
    <property type="match status" value="1"/>
</dbReference>
<evidence type="ECO:0000256" key="5">
    <source>
        <dbReference type="PIRSR" id="PIRSR000185-2"/>
    </source>
</evidence>
<feature type="binding site" evidence="5">
    <location>
        <position position="98"/>
    </location>
    <ligand>
        <name>substrate</name>
    </ligand>
</feature>
<dbReference type="PIRSF" id="PIRSF000185">
    <property type="entry name" value="Glu_DH"/>
    <property type="match status" value="1"/>
</dbReference>
<dbReference type="InterPro" id="IPR046346">
    <property type="entry name" value="Aminoacid_DH-like_N_sf"/>
</dbReference>
<dbReference type="SUPFAM" id="SSF51735">
    <property type="entry name" value="NAD(P)-binding Rossmann-fold domains"/>
    <property type="match status" value="1"/>
</dbReference>
<dbReference type="RefSeq" id="WP_102246981.1">
    <property type="nucleotide sequence ID" value="NZ_CP025682.1"/>
</dbReference>
<dbReference type="InterPro" id="IPR006096">
    <property type="entry name" value="Glu/Leu/Phe/Val/Trp_DH_C"/>
</dbReference>
<feature type="active site" description="Proton donor" evidence="4">
    <location>
        <position position="110"/>
    </location>
</feature>
<dbReference type="SUPFAM" id="SSF53223">
    <property type="entry name" value="Aminoacid dehydrogenase-like, N-terminal domain"/>
    <property type="match status" value="1"/>
</dbReference>
<keyword evidence="10" id="KW-1185">Reference proteome</keyword>
<sequence length="435" mass="47506">MSGNHDHERSLLDDALSRLQDIFDRLDVADDVRARLAQPALALQVGIPVRMDDGRLEVFTGWRVHYDTMRGPAKGGVRFHPAVNRDEVTTLAFWMAIKCAVVDLPFGGGKGGVAVDPKKLSRLELERLSRGYMRAVADIVGPDRDIPAPDVNTNPTVMGWMADEYDAIVRCQQPAVITGKPLALGGSPGRVESTGRGALQVLDMWARRHDRKPEDTTLAVQGFGNAGYHFARLAHERGYRVVAVSDSKGAIFDAEGLSPEPIWHHKNESRELKGMVYCEESVLCECDRSTAMSQDELLALDADVLVLAALEDQIHADNAGNVRAGLVLEIANGPVTSEADDVLASRGIPVLPDVLANTGGVIVSHLEWVQNRIGEQWDEDTVNARMAERIAREAERVMDRAAKDEVSYRTAAYLQGIGRIAEAIEQRGTASDFGS</sequence>
<evidence type="ECO:0000256" key="7">
    <source>
        <dbReference type="RuleBase" id="RU004417"/>
    </source>
</evidence>
<dbReference type="CDD" id="cd01076">
    <property type="entry name" value="NAD_bind_1_Glu_DH"/>
    <property type="match status" value="1"/>
</dbReference>
<dbReference type="PANTHER" id="PTHR11606">
    <property type="entry name" value="GLUTAMATE DEHYDROGENASE"/>
    <property type="match status" value="1"/>
</dbReference>
<feature type="binding site" evidence="5">
    <location>
        <position position="194"/>
    </location>
    <ligand>
        <name>NAD(+)</name>
        <dbReference type="ChEBI" id="CHEBI:57540"/>
    </ligand>
</feature>
<dbReference type="Gene3D" id="3.40.50.10860">
    <property type="entry name" value="Leucine Dehydrogenase, chain A, domain 1"/>
    <property type="match status" value="1"/>
</dbReference>
<dbReference type="PROSITE" id="PS00074">
    <property type="entry name" value="GLFV_DEHYDROGENASE"/>
    <property type="match status" value="1"/>
</dbReference>
<evidence type="ECO:0000259" key="8">
    <source>
        <dbReference type="SMART" id="SM00839"/>
    </source>
</evidence>
<organism evidence="9 10">
    <name type="scientific">Pseudazoarcus pumilus</name>
    <dbReference type="NCBI Taxonomy" id="2067960"/>
    <lineage>
        <taxon>Bacteria</taxon>
        <taxon>Pseudomonadati</taxon>
        <taxon>Pseudomonadota</taxon>
        <taxon>Betaproteobacteria</taxon>
        <taxon>Rhodocyclales</taxon>
        <taxon>Zoogloeaceae</taxon>
        <taxon>Pseudazoarcus</taxon>
    </lineage>
</organism>
<evidence type="ECO:0000256" key="6">
    <source>
        <dbReference type="PIRSR" id="PIRSR000185-3"/>
    </source>
</evidence>
<name>A0A2I6S6N3_9RHOO</name>
<keyword evidence="2 3" id="KW-0560">Oxidoreductase</keyword>
<dbReference type="Proteomes" id="UP000242205">
    <property type="component" value="Chromosome"/>
</dbReference>
<keyword evidence="5" id="KW-0547">Nucleotide-binding</keyword>
<dbReference type="SMART" id="SM00839">
    <property type="entry name" value="ELFV_dehydrog"/>
    <property type="match status" value="1"/>
</dbReference>
<dbReference type="EMBL" id="CP025682">
    <property type="protein sequence ID" value="AUN94915.1"/>
    <property type="molecule type" value="Genomic_DNA"/>
</dbReference>
<evidence type="ECO:0000256" key="1">
    <source>
        <dbReference type="ARBA" id="ARBA00006382"/>
    </source>
</evidence>
<evidence type="ECO:0000256" key="4">
    <source>
        <dbReference type="PIRSR" id="PIRSR000185-1"/>
    </source>
</evidence>
<dbReference type="Gene3D" id="3.40.50.720">
    <property type="entry name" value="NAD(P)-binding Rossmann-like Domain"/>
    <property type="match status" value="1"/>
</dbReference>
<evidence type="ECO:0000256" key="2">
    <source>
        <dbReference type="ARBA" id="ARBA00023002"/>
    </source>
</evidence>
<evidence type="ECO:0000256" key="3">
    <source>
        <dbReference type="PIRNR" id="PIRNR000185"/>
    </source>
</evidence>
<reference evidence="9 10" key="1">
    <citation type="submission" date="2018-01" db="EMBL/GenBank/DDBJ databases">
        <authorList>
            <person name="Fu G.-Y."/>
        </authorList>
    </citation>
    <scope>NUCLEOTIDE SEQUENCE [LARGE SCALE GENOMIC DNA]</scope>
    <source>
        <strain evidence="9 10">SY39</strain>
    </source>
</reference>
<dbReference type="InterPro" id="IPR006097">
    <property type="entry name" value="Glu/Leu/Phe/Val/Trp_DH_dimer"/>
</dbReference>
<dbReference type="PRINTS" id="PR00082">
    <property type="entry name" value="GLFDHDRGNASE"/>
</dbReference>
<dbReference type="InterPro" id="IPR033524">
    <property type="entry name" value="Glu/Leu/Phe/Val_DH_AS"/>
</dbReference>
<feature type="site" description="Important for catalysis" evidence="6">
    <location>
        <position position="150"/>
    </location>
</feature>
<evidence type="ECO:0000313" key="10">
    <source>
        <dbReference type="Proteomes" id="UP000242205"/>
    </source>
</evidence>